<keyword evidence="2 4" id="KW-0396">Initiation factor</keyword>
<keyword evidence="1 4" id="KW-0963">Cytoplasm</keyword>
<dbReference type="InterPro" id="IPR019382">
    <property type="entry name" value="eIF3l"/>
</dbReference>
<dbReference type="Pfam" id="PF10255">
    <property type="entry name" value="Paf67"/>
    <property type="match status" value="1"/>
</dbReference>
<protein>
    <recommendedName>
        <fullName evidence="4">Eukaryotic translation initiation factor 3 subunit L</fullName>
        <shortName evidence="4">eIF3l</shortName>
    </recommendedName>
    <alternativeName>
        <fullName evidence="4">Eukaryotic translation initiation factor 3 subunit 6-interacting protein</fullName>
    </alternativeName>
    <alternativeName>
        <fullName evidence="4">Eukaryotic translation initiation factor 3 subunit E-interacting protein</fullName>
    </alternativeName>
</protein>
<keyword evidence="3 4" id="KW-0648">Protein biosynthesis</keyword>
<reference evidence="6 7" key="1">
    <citation type="journal article" date="2018" name="Nat. Ecol. Evol.">
        <title>Shark genomes provide insights into elasmobranch evolution and the origin of vertebrates.</title>
        <authorList>
            <person name="Hara Y"/>
            <person name="Yamaguchi K"/>
            <person name="Onimaru K"/>
            <person name="Kadota M"/>
            <person name="Koyanagi M"/>
            <person name="Keeley SD"/>
            <person name="Tatsumi K"/>
            <person name="Tanaka K"/>
            <person name="Motone F"/>
            <person name="Kageyama Y"/>
            <person name="Nozu R"/>
            <person name="Adachi N"/>
            <person name="Nishimura O"/>
            <person name="Nakagawa R"/>
            <person name="Tanegashima C"/>
            <person name="Kiyatake I"/>
            <person name="Matsumoto R"/>
            <person name="Murakumo K"/>
            <person name="Nishida K"/>
            <person name="Terakita A"/>
            <person name="Kuratani S"/>
            <person name="Sato K"/>
            <person name="Hyodo S Kuraku.S."/>
        </authorList>
    </citation>
    <scope>NUCLEOTIDE SEQUENCE [LARGE SCALE GENOMIC DNA]</scope>
</reference>
<dbReference type="EMBL" id="BFAA01002795">
    <property type="protein sequence ID" value="GCB64919.1"/>
    <property type="molecule type" value="Genomic_DNA"/>
</dbReference>
<dbReference type="STRING" id="75743.A0A401NVM8"/>
<comment type="subunit">
    <text evidence="4">Component of the eukaryotic translation initiation factor 3 (eIF-3) complex, which is composed of 13 subunits: EIF3A, EIF3B, EIF3C, EIF3D, EIF3E, EIF3F, EIF3G, EIF3H, EIF3I, EIF3J, EIF3K, EIF3L and EIF3M.</text>
</comment>
<dbReference type="Proteomes" id="UP000288216">
    <property type="component" value="Unassembled WGS sequence"/>
</dbReference>
<dbReference type="InterPro" id="IPR045300">
    <property type="entry name" value="Complex1_LYR_MIEF1-MP"/>
</dbReference>
<dbReference type="OrthoDB" id="15082at2759"/>
<evidence type="ECO:0000313" key="6">
    <source>
        <dbReference type="EMBL" id="GCB64919.1"/>
    </source>
</evidence>
<proteinExistence type="inferred from homology"/>
<dbReference type="InterPro" id="IPR011990">
    <property type="entry name" value="TPR-like_helical_dom_sf"/>
</dbReference>
<dbReference type="Pfam" id="PF05347">
    <property type="entry name" value="Complex1_LYR"/>
    <property type="match status" value="1"/>
</dbReference>
<name>A0A401NVM8_SCYTO</name>
<evidence type="ECO:0000313" key="7">
    <source>
        <dbReference type="Proteomes" id="UP000288216"/>
    </source>
</evidence>
<dbReference type="GO" id="GO:0033290">
    <property type="term" value="C:eukaryotic 48S preinitiation complex"/>
    <property type="evidence" value="ECO:0007669"/>
    <property type="project" value="UniProtKB-UniRule"/>
</dbReference>
<dbReference type="PANTHER" id="PTHR13242:SF0">
    <property type="entry name" value="EUKARYOTIC TRANSLATION INITIATION FACTOR 3 SUBUNIT L"/>
    <property type="match status" value="1"/>
</dbReference>
<dbReference type="CDD" id="cd20272">
    <property type="entry name" value="Complex1_LYR_MIEF1-MP"/>
    <property type="match status" value="1"/>
</dbReference>
<dbReference type="InterPro" id="IPR000717">
    <property type="entry name" value="PCI_dom"/>
</dbReference>
<keyword evidence="7" id="KW-1185">Reference proteome</keyword>
<gene>
    <name evidence="4" type="primary">EIF3L</name>
    <name evidence="4" type="synonym">EIF3EIP</name>
    <name evidence="4" type="synonym">EIF3S6IP</name>
    <name evidence="6" type="ORF">scyTo_0007610</name>
</gene>
<comment type="subcellular location">
    <subcellularLocation>
        <location evidence="4">Cytoplasm</location>
    </subcellularLocation>
</comment>
<dbReference type="GO" id="GO:0016282">
    <property type="term" value="C:eukaryotic 43S preinitiation complex"/>
    <property type="evidence" value="ECO:0007669"/>
    <property type="project" value="UniProtKB-UniRule"/>
</dbReference>
<comment type="function">
    <text evidence="4">Component of the eukaryotic translation initiation factor 3 (eIF-3) complex, which is involved in protein synthesis of a specialized repertoire of mRNAs and, together with other initiation factors, stimulates binding of mRNA and methionyl-tRNAi to the 40S ribosome. The eIF-3 complex specifically targets and initiates translation of a subset of mRNAs involved in cell proliferation.</text>
</comment>
<dbReference type="GO" id="GO:0001732">
    <property type="term" value="P:formation of cytoplasmic translation initiation complex"/>
    <property type="evidence" value="ECO:0007669"/>
    <property type="project" value="UniProtKB-UniRule"/>
</dbReference>
<dbReference type="AlphaFoldDB" id="A0A401NVM8"/>
<comment type="similarity">
    <text evidence="4">Belongs to the eIF-3 subunit L family.</text>
</comment>
<evidence type="ECO:0000256" key="2">
    <source>
        <dbReference type="ARBA" id="ARBA00022540"/>
    </source>
</evidence>
<dbReference type="SUPFAM" id="SSF48452">
    <property type="entry name" value="TPR-like"/>
    <property type="match status" value="1"/>
</dbReference>
<comment type="caution">
    <text evidence="6">The sequence shown here is derived from an EMBL/GenBank/DDBJ whole genome shotgun (WGS) entry which is preliminary data.</text>
</comment>
<dbReference type="GO" id="GO:0003743">
    <property type="term" value="F:translation initiation factor activity"/>
    <property type="evidence" value="ECO:0007669"/>
    <property type="project" value="UniProtKB-UniRule"/>
</dbReference>
<dbReference type="OMA" id="INRVTAC"/>
<dbReference type="HAMAP" id="MF_03011">
    <property type="entry name" value="eIF3l"/>
    <property type="match status" value="1"/>
</dbReference>
<organism evidence="6 7">
    <name type="scientific">Scyliorhinus torazame</name>
    <name type="common">Cloudy catshark</name>
    <name type="synonym">Catulus torazame</name>
    <dbReference type="NCBI Taxonomy" id="75743"/>
    <lineage>
        <taxon>Eukaryota</taxon>
        <taxon>Metazoa</taxon>
        <taxon>Chordata</taxon>
        <taxon>Craniata</taxon>
        <taxon>Vertebrata</taxon>
        <taxon>Chondrichthyes</taxon>
        <taxon>Elasmobranchii</taxon>
        <taxon>Galeomorphii</taxon>
        <taxon>Galeoidea</taxon>
        <taxon>Carcharhiniformes</taxon>
        <taxon>Scyliorhinidae</taxon>
        <taxon>Scyliorhinus</taxon>
    </lineage>
</organism>
<evidence type="ECO:0000256" key="4">
    <source>
        <dbReference type="HAMAP-Rule" id="MF_03011"/>
    </source>
</evidence>
<dbReference type="PANTHER" id="PTHR13242">
    <property type="entry name" value="EUKARYOTIC TRANSLATION INITIATION FACTOR 3"/>
    <property type="match status" value="1"/>
</dbReference>
<accession>A0A401NVM8</accession>
<evidence type="ECO:0000256" key="1">
    <source>
        <dbReference type="ARBA" id="ARBA00022490"/>
    </source>
</evidence>
<evidence type="ECO:0000259" key="5">
    <source>
        <dbReference type="PROSITE" id="PS50250"/>
    </source>
</evidence>
<dbReference type="GO" id="GO:0005852">
    <property type="term" value="C:eukaryotic translation initiation factor 3 complex"/>
    <property type="evidence" value="ECO:0007669"/>
    <property type="project" value="UniProtKB-UniRule"/>
</dbReference>
<evidence type="ECO:0000256" key="3">
    <source>
        <dbReference type="ARBA" id="ARBA00022917"/>
    </source>
</evidence>
<dbReference type="InterPro" id="IPR008011">
    <property type="entry name" value="Complex1_LYR_dom"/>
</dbReference>
<sequence>MLSFLSLSQYDPYAYNADYDLHTGDPKQDLAYERQYEQQTYHVIPEVIKNFIQYFHKTVTDLMDQKVYELQSNRVSSDMIEQKLYEIQDIYENSWNKLTERFFKNSPWPEAEAIASICRNDAVFLIQYKELYYRHIYAKVSGGPTLEQRFESYYNYCNLFNYILNADGPVPLELPNQWLWDIIDEFIYQFQSFSQYRCKTAKKTEEEIEFLRSNPKIWNVHSVLNVLHSLVDKSNINRQLEVYTSGGDPESVAGEYGRHSLYKMLGYFSLVGLLRLHSLLGDYYQAIKVLENIELNKKSMYSRVPECQVTTYYYVGFAYLMMRRYQDSIRVFANILLYIQRTKNMFQRSTYKYEMINKQNEQMHSLLAIALTLYPMRIDESIHTQLREKYGDKMLRMQKGEMQIFEELFSFACPKFLSPVVPNYESVHPNYHKEPFLQQLKVFMDEVQQQSVLSTIRSFLKLYTTMPVVKLAGFLDMTEQEFRINLLVFKHKMKNLVWTSGISALDGEFQSASEVDFYIDKDMIHIADTKVARRYGDFFIRQIHKFEELNRSLKKITPRSERQRYGRNNFILIGEPSLFPWLMSLVMAAWSRVAVLNLYRALLREGRNLQYTDRDYYYTLIKREFRKNQHLTEEEEKIQQLEKGFYFLKSKLGGLV</sequence>
<feature type="domain" description="PCI" evidence="5">
    <location>
        <begin position="327"/>
        <end position="533"/>
    </location>
</feature>
<dbReference type="PROSITE" id="PS50250">
    <property type="entry name" value="PCI"/>
    <property type="match status" value="1"/>
</dbReference>